<proteinExistence type="predicted"/>
<comment type="caution">
    <text evidence="1">The sequence shown here is derived from an EMBL/GenBank/DDBJ whole genome shotgun (WGS) entry which is preliminary data.</text>
</comment>
<evidence type="ECO:0000313" key="2">
    <source>
        <dbReference type="Proteomes" id="UP000828390"/>
    </source>
</evidence>
<evidence type="ECO:0000313" key="1">
    <source>
        <dbReference type="EMBL" id="KAH3722414.1"/>
    </source>
</evidence>
<keyword evidence="2" id="KW-1185">Reference proteome</keyword>
<gene>
    <name evidence="1" type="ORF">DPMN_065373</name>
</gene>
<sequence length="121" mass="13530">MVALISTALTIRGSNGIISPGDADVDIVRATVERSRHSTTALIGEDKDLLILILHYSKRYHKTIYFRSDIIKQSKENKVHNINLLKNFLETTLSCALFMLTQAVIQLQGFSALVKSQPFVN</sequence>
<dbReference type="Proteomes" id="UP000828390">
    <property type="component" value="Unassembled WGS sequence"/>
</dbReference>
<accession>A0A9D4CFP0</accession>
<dbReference type="AlphaFoldDB" id="A0A9D4CFP0"/>
<protein>
    <submittedName>
        <fullName evidence="1">Uncharacterized protein</fullName>
    </submittedName>
</protein>
<organism evidence="1 2">
    <name type="scientific">Dreissena polymorpha</name>
    <name type="common">Zebra mussel</name>
    <name type="synonym">Mytilus polymorpha</name>
    <dbReference type="NCBI Taxonomy" id="45954"/>
    <lineage>
        <taxon>Eukaryota</taxon>
        <taxon>Metazoa</taxon>
        <taxon>Spiralia</taxon>
        <taxon>Lophotrochozoa</taxon>
        <taxon>Mollusca</taxon>
        <taxon>Bivalvia</taxon>
        <taxon>Autobranchia</taxon>
        <taxon>Heteroconchia</taxon>
        <taxon>Euheterodonta</taxon>
        <taxon>Imparidentia</taxon>
        <taxon>Neoheterodontei</taxon>
        <taxon>Myida</taxon>
        <taxon>Dreissenoidea</taxon>
        <taxon>Dreissenidae</taxon>
        <taxon>Dreissena</taxon>
    </lineage>
</organism>
<dbReference type="EMBL" id="JAIWYP010000013">
    <property type="protein sequence ID" value="KAH3722414.1"/>
    <property type="molecule type" value="Genomic_DNA"/>
</dbReference>
<name>A0A9D4CFP0_DREPO</name>
<reference evidence="1" key="2">
    <citation type="submission" date="2020-11" db="EMBL/GenBank/DDBJ databases">
        <authorList>
            <person name="McCartney M.A."/>
            <person name="Auch B."/>
            <person name="Kono T."/>
            <person name="Mallez S."/>
            <person name="Becker A."/>
            <person name="Gohl D.M."/>
            <person name="Silverstein K.A.T."/>
            <person name="Koren S."/>
            <person name="Bechman K.B."/>
            <person name="Herman A."/>
            <person name="Abrahante J.E."/>
            <person name="Garbe J."/>
        </authorList>
    </citation>
    <scope>NUCLEOTIDE SEQUENCE</scope>
    <source>
        <strain evidence="1">Duluth1</strain>
        <tissue evidence="1">Whole animal</tissue>
    </source>
</reference>
<reference evidence="1" key="1">
    <citation type="journal article" date="2019" name="bioRxiv">
        <title>The Genome of the Zebra Mussel, Dreissena polymorpha: A Resource for Invasive Species Research.</title>
        <authorList>
            <person name="McCartney M.A."/>
            <person name="Auch B."/>
            <person name="Kono T."/>
            <person name="Mallez S."/>
            <person name="Zhang Y."/>
            <person name="Obille A."/>
            <person name="Becker A."/>
            <person name="Abrahante J.E."/>
            <person name="Garbe J."/>
            <person name="Badalamenti J.P."/>
            <person name="Herman A."/>
            <person name="Mangelson H."/>
            <person name="Liachko I."/>
            <person name="Sullivan S."/>
            <person name="Sone E.D."/>
            <person name="Koren S."/>
            <person name="Silverstein K.A.T."/>
            <person name="Beckman K.B."/>
            <person name="Gohl D.M."/>
        </authorList>
    </citation>
    <scope>NUCLEOTIDE SEQUENCE</scope>
    <source>
        <strain evidence="1">Duluth1</strain>
        <tissue evidence="1">Whole animal</tissue>
    </source>
</reference>